<evidence type="ECO:0008006" key="4">
    <source>
        <dbReference type="Google" id="ProtNLM"/>
    </source>
</evidence>
<dbReference type="EMBL" id="LGRX02030496">
    <property type="protein sequence ID" value="KAK3245614.1"/>
    <property type="molecule type" value="Genomic_DNA"/>
</dbReference>
<evidence type="ECO:0000256" key="1">
    <source>
        <dbReference type="SAM" id="MobiDB-lite"/>
    </source>
</evidence>
<feature type="region of interest" description="Disordered" evidence="1">
    <location>
        <begin position="885"/>
        <end position="945"/>
    </location>
</feature>
<feature type="compositionally biased region" description="Polar residues" evidence="1">
    <location>
        <begin position="298"/>
        <end position="316"/>
    </location>
</feature>
<feature type="region of interest" description="Disordered" evidence="1">
    <location>
        <begin position="290"/>
        <end position="363"/>
    </location>
</feature>
<feature type="compositionally biased region" description="Pro residues" evidence="1">
    <location>
        <begin position="608"/>
        <end position="617"/>
    </location>
</feature>
<gene>
    <name evidence="2" type="ORF">CYMTET_44836</name>
</gene>
<feature type="compositionally biased region" description="Acidic residues" evidence="1">
    <location>
        <begin position="592"/>
        <end position="603"/>
    </location>
</feature>
<protein>
    <recommendedName>
        <fullName evidence="4">CCHC-type domain-containing protein</fullName>
    </recommendedName>
</protein>
<feature type="compositionally biased region" description="Polar residues" evidence="1">
    <location>
        <begin position="342"/>
        <end position="352"/>
    </location>
</feature>
<feature type="compositionally biased region" description="Low complexity" evidence="1">
    <location>
        <begin position="1204"/>
        <end position="1221"/>
    </location>
</feature>
<name>A0AAE0C0N5_9CHLO</name>
<organism evidence="2 3">
    <name type="scientific">Cymbomonas tetramitiformis</name>
    <dbReference type="NCBI Taxonomy" id="36881"/>
    <lineage>
        <taxon>Eukaryota</taxon>
        <taxon>Viridiplantae</taxon>
        <taxon>Chlorophyta</taxon>
        <taxon>Pyramimonadophyceae</taxon>
        <taxon>Pyramimonadales</taxon>
        <taxon>Pyramimonadaceae</taxon>
        <taxon>Cymbomonas</taxon>
    </lineage>
</organism>
<feature type="compositionally biased region" description="Basic and acidic residues" evidence="1">
    <location>
        <begin position="212"/>
        <end position="222"/>
    </location>
</feature>
<feature type="compositionally biased region" description="Basic and acidic residues" evidence="1">
    <location>
        <begin position="232"/>
        <end position="241"/>
    </location>
</feature>
<reference evidence="2 3" key="1">
    <citation type="journal article" date="2015" name="Genome Biol. Evol.">
        <title>Comparative Genomics of a Bacterivorous Green Alga Reveals Evolutionary Causalities and Consequences of Phago-Mixotrophic Mode of Nutrition.</title>
        <authorList>
            <person name="Burns J.A."/>
            <person name="Paasch A."/>
            <person name="Narechania A."/>
            <person name="Kim E."/>
        </authorList>
    </citation>
    <scope>NUCLEOTIDE SEQUENCE [LARGE SCALE GENOMIC DNA]</scope>
    <source>
        <strain evidence="2 3">PLY_AMNH</strain>
    </source>
</reference>
<feature type="region of interest" description="Disordered" evidence="1">
    <location>
        <begin position="83"/>
        <end position="111"/>
    </location>
</feature>
<feature type="region of interest" description="Disordered" evidence="1">
    <location>
        <begin position="779"/>
        <end position="800"/>
    </location>
</feature>
<evidence type="ECO:0000313" key="3">
    <source>
        <dbReference type="Proteomes" id="UP001190700"/>
    </source>
</evidence>
<sequence>MRVEWEHSPSLRLGEVHAHTLSARTTDGGNATDSMRVDGMPGLGEVRAHTLSARTTDGGNATDSMRVDGMPGLGEVRAHTLSTRTTDDGNATDSVRADGMPGADGGSAAAEEDMKDASAVRASELGNATSGVFMVSASEASEISEVRSGVPMSPPDVESDGEVGQRGRTEVFYATQYPDNDSNESYALPREDGHPPLRRRRSRAALGPYSWNRHDLPYRHDSNSPSSSNSEMSERSRARRDAKARKRRLAERAGSGSGSDHSVAGSQGVADLTQTISDAVVAKLQQLHSENAGGESSAEVSLGQTPGATQSSQSLSIPAVVAKTQQPQPGNADGEPSAEVSLGQTPGATRTSQPPPSPEDSLSQIARVEEARRKSSEGLTMEEAIKLGFLTVEFPPMKDDMSKPQGLSMELATKLGFLSESHHAAVVTEMVGASNQVCDSTNPKSGTQRAEGRVAKVSFEMDNHADPPPSRRPYQMSVEELRKLRESIDPVHSDSQSGVACRQLARMRRSSLDTIVIDGSDSSPAVANDSIGTEEEQWRRISKEKWKAVDRKKAYDGAPRKSTGGMGATSAHSPPRRSAEGGGPSGVPPDGGAEEGEDDEDQSEPPRRPPSGPPHYPPGGYSGSHRGRAMLVTAEGLSLWTPTPPGYSEFQFDMPTATGLASTGPFGVNLFYKALTLIGMPLTEYISAGGLVTGSPALLLSPAVPTYVMMVNKDAVDTVLHEYHRSPGGRGVVSPSWMEIPDWPLEEQISMLDRDCLAAWFEVQQSQWYVDECRRERNPPALEAPATPPSSSAAPSSSMVGAPSLSVALTNTPIPNDPMVTRIPVATANTSTSLSAVIPQAGGSSVPYGVPPAGLPPALAAPPGLSNIGVPPGLAVQSGISAVAAGTSAGGPGHPLHSGPHAPQHRSPHFAGSVAPPPHARPGLSPHAQVFNPRPPGQGEHDPGDKAAYLESKVQSNIDRLVEKLTRFPSADKLSKEKAISELETFARNLHKLLNEKVVLRAFSQASCYAGEGRQSSVSEVLWTVTETALGTEQKEYMERAGGGSGTSEAWRLRYSDPDVFLGDLAVSTLPVAELQTLRDDLQIGQKKDETADAYHSRLTNRHKTVNFMAKVVQGCVQVSESEFSYIFWRGLTYTDKVGEELRRIKLDLSEPHVWEEKMKEEATPRDVTQAILKVLEIAKNIESRKEKKAAQAQSNRSGERTGRPWNSPSTSPSPSRSFFRSRSREPHRLMAATHAELAAAPTSARPSPPALTTTPTYPKRVRNCYACQSPDHLVRDCTDAVKLAAWKANAPPRLARNREQVAALFWALSRNEDTEWAPVELKAEIESLAEMDGEAVESLAALVGCSEQLAVIGAELRNSEEITISEEEG</sequence>
<feature type="region of interest" description="Disordered" evidence="1">
    <location>
        <begin position="143"/>
        <end position="267"/>
    </location>
</feature>
<feature type="compositionally biased region" description="Basic and acidic residues" evidence="1">
    <location>
        <begin position="536"/>
        <end position="559"/>
    </location>
</feature>
<keyword evidence="3" id="KW-1185">Reference proteome</keyword>
<dbReference type="Proteomes" id="UP001190700">
    <property type="component" value="Unassembled WGS sequence"/>
</dbReference>
<evidence type="ECO:0000313" key="2">
    <source>
        <dbReference type="EMBL" id="KAK3245614.1"/>
    </source>
</evidence>
<feature type="compositionally biased region" description="Polar residues" evidence="1">
    <location>
        <begin position="83"/>
        <end position="93"/>
    </location>
</feature>
<feature type="region of interest" description="Disordered" evidence="1">
    <location>
        <begin position="515"/>
        <end position="626"/>
    </location>
</feature>
<proteinExistence type="predicted"/>
<comment type="caution">
    <text evidence="2">The sequence shown here is derived from an EMBL/GenBank/DDBJ whole genome shotgun (WGS) entry which is preliminary data.</text>
</comment>
<accession>A0AAE0C0N5</accession>
<feature type="region of interest" description="Disordered" evidence="1">
    <location>
        <begin position="1184"/>
        <end position="1224"/>
    </location>
</feature>